<dbReference type="AlphaFoldDB" id="A0A1M7YX73"/>
<evidence type="ECO:0000313" key="2">
    <source>
        <dbReference type="Proteomes" id="UP000184600"/>
    </source>
</evidence>
<sequence>MAVCHHPFQQPDPVTGIPFDRLFIEQRRSIIQISADLRFAFVHDQRQIDLGRLIRHIDMRQMNAGQGHIAFRQILQRKYHLKYRRIRQAPRRCDRLHNIFKRHILMRLRCQRGRFHLRQQCLCIRRVRQIHPQRLCVHKHANQPFGFFAGPPGNR</sequence>
<organism evidence="1 2">
    <name type="scientific">Vibrio quintilis</name>
    <dbReference type="NCBI Taxonomy" id="1117707"/>
    <lineage>
        <taxon>Bacteria</taxon>
        <taxon>Pseudomonadati</taxon>
        <taxon>Pseudomonadota</taxon>
        <taxon>Gammaproteobacteria</taxon>
        <taxon>Vibrionales</taxon>
        <taxon>Vibrionaceae</taxon>
        <taxon>Vibrio</taxon>
    </lineage>
</organism>
<dbReference type="STRING" id="1117707.VQ7734_02882"/>
<name>A0A1M7YX73_9VIBR</name>
<dbReference type="EMBL" id="FRFG01000032">
    <property type="protein sequence ID" value="SHO57113.1"/>
    <property type="molecule type" value="Genomic_DNA"/>
</dbReference>
<reference evidence="2" key="1">
    <citation type="submission" date="2016-12" db="EMBL/GenBank/DDBJ databases">
        <authorList>
            <person name="Rodrigo-Torres L."/>
            <person name="Arahal R.D."/>
            <person name="Lucena T."/>
        </authorList>
    </citation>
    <scope>NUCLEOTIDE SEQUENCE [LARGE SCALE GENOMIC DNA]</scope>
</reference>
<dbReference type="AntiFam" id="ANF00178">
    <property type="entry name" value="Shadow ORF (opposite dhbF)"/>
</dbReference>
<proteinExistence type="predicted"/>
<gene>
    <name evidence="1" type="ORF">VQ7734_02882</name>
</gene>
<keyword evidence="2" id="KW-1185">Reference proteome</keyword>
<accession>A0A1M7YX73</accession>
<protein>
    <submittedName>
        <fullName evidence="1">Uncharacterized protein</fullName>
    </submittedName>
</protein>
<evidence type="ECO:0000313" key="1">
    <source>
        <dbReference type="EMBL" id="SHO57113.1"/>
    </source>
</evidence>
<dbReference type="Proteomes" id="UP000184600">
    <property type="component" value="Unassembled WGS sequence"/>
</dbReference>